<dbReference type="GO" id="GO:0015288">
    <property type="term" value="F:porin activity"/>
    <property type="evidence" value="ECO:0007669"/>
    <property type="project" value="TreeGrafter"/>
</dbReference>
<dbReference type="Gene3D" id="1.20.1600.10">
    <property type="entry name" value="Outer membrane efflux proteins (OEP)"/>
    <property type="match status" value="1"/>
</dbReference>
<dbReference type="InterPro" id="IPR051906">
    <property type="entry name" value="TolC-like"/>
</dbReference>
<evidence type="ECO:0008006" key="10">
    <source>
        <dbReference type="Google" id="ProtNLM"/>
    </source>
</evidence>
<proteinExistence type="inferred from homology"/>
<dbReference type="Proteomes" id="UP000437748">
    <property type="component" value="Unassembled WGS sequence"/>
</dbReference>
<gene>
    <name evidence="8" type="ORF">GCL60_06145</name>
</gene>
<comment type="similarity">
    <text evidence="2">Belongs to the outer membrane factor (OMF) (TC 1.B.17) family.</text>
</comment>
<evidence type="ECO:0000256" key="6">
    <source>
        <dbReference type="ARBA" id="ARBA00023136"/>
    </source>
</evidence>
<keyword evidence="6" id="KW-0472">Membrane</keyword>
<keyword evidence="5" id="KW-0812">Transmembrane</keyword>
<keyword evidence="3" id="KW-0813">Transport</keyword>
<keyword evidence="7" id="KW-0998">Cell outer membrane</keyword>
<evidence type="ECO:0000256" key="3">
    <source>
        <dbReference type="ARBA" id="ARBA00022448"/>
    </source>
</evidence>
<evidence type="ECO:0000256" key="1">
    <source>
        <dbReference type="ARBA" id="ARBA00004442"/>
    </source>
</evidence>
<reference evidence="8 9" key="1">
    <citation type="submission" date="2019-10" db="EMBL/GenBank/DDBJ databases">
        <title>New species of Slilvanegrellaceae.</title>
        <authorList>
            <person name="Pitt A."/>
            <person name="Hahn M.W."/>
        </authorList>
    </citation>
    <scope>NUCLEOTIDE SEQUENCE [LARGE SCALE GENOMIC DNA]</scope>
    <source>
        <strain evidence="8 9">SP-Ram-0.45-NSY-1</strain>
    </source>
</reference>
<comment type="subcellular location">
    <subcellularLocation>
        <location evidence="1">Cell outer membrane</location>
    </subcellularLocation>
</comment>
<dbReference type="SUPFAM" id="SSF56954">
    <property type="entry name" value="Outer membrane efflux proteins (OEP)"/>
    <property type="match status" value="1"/>
</dbReference>
<evidence type="ECO:0000256" key="2">
    <source>
        <dbReference type="ARBA" id="ARBA00007613"/>
    </source>
</evidence>
<keyword evidence="9" id="KW-1185">Reference proteome</keyword>
<sequence>MKLQTLKLMTYPVTSLLSSFLFINSSYGQQDIAQVQKSNTNQVNSPTNSQPILTLEAAMNMAETYSFTAKMSLQDYYSTEAKEDAAFRGMLPTISASANYMMNSSDVNPLVGTTTGKTYGFPDTTTSTATLTLSQPLIGLFSMYNSVQQSSALTRAALQNRVQSRIDARFYGAQAYINLQKADQLLKAAKSSMEVSEKQLNDGNAQFNAGKLTNADLLKFKLDFENSKTSVIQAQTTYKVALITLSEAIGVKNSSAISVASSEKSVWEMKSQKLPSLENILAPSLSQRRDILAGKENVDAAYYGKVQKYSNYLPTLNFVATYTRNFNASDINTTDKTYYSSDIQDQMSYGLQFSWVLLDWGVRQAQISDAVASEQKAKYNLENLNLNARIDITNSYLQLQNAIQVLDSAKVSVQYAQDAYSQMKARFDNGQVTATDLISSANDQTTARANLANAKGSLDLAWITFQKSTGVKLTTLN</sequence>
<evidence type="ECO:0000313" key="9">
    <source>
        <dbReference type="Proteomes" id="UP000437748"/>
    </source>
</evidence>
<dbReference type="GO" id="GO:0015562">
    <property type="term" value="F:efflux transmembrane transporter activity"/>
    <property type="evidence" value="ECO:0007669"/>
    <property type="project" value="InterPro"/>
</dbReference>
<dbReference type="OrthoDB" id="9814032at2"/>
<evidence type="ECO:0000256" key="4">
    <source>
        <dbReference type="ARBA" id="ARBA00022452"/>
    </source>
</evidence>
<dbReference type="GO" id="GO:1990281">
    <property type="term" value="C:efflux pump complex"/>
    <property type="evidence" value="ECO:0007669"/>
    <property type="project" value="TreeGrafter"/>
</dbReference>
<protein>
    <recommendedName>
        <fullName evidence="10">TolC family protein</fullName>
    </recommendedName>
</protein>
<dbReference type="EMBL" id="WFLM01000002">
    <property type="protein sequence ID" value="KAB8039841.1"/>
    <property type="molecule type" value="Genomic_DNA"/>
</dbReference>
<keyword evidence="4" id="KW-1134">Transmembrane beta strand</keyword>
<accession>A0A6N6VUU6</accession>
<comment type="caution">
    <text evidence="8">The sequence shown here is derived from an EMBL/GenBank/DDBJ whole genome shotgun (WGS) entry which is preliminary data.</text>
</comment>
<organism evidence="8 9">
    <name type="scientific">Silvanigrella paludirubra</name>
    <dbReference type="NCBI Taxonomy" id="2499159"/>
    <lineage>
        <taxon>Bacteria</taxon>
        <taxon>Pseudomonadati</taxon>
        <taxon>Bdellovibrionota</taxon>
        <taxon>Oligoflexia</taxon>
        <taxon>Silvanigrellales</taxon>
        <taxon>Silvanigrellaceae</taxon>
        <taxon>Silvanigrella</taxon>
    </lineage>
</organism>
<dbReference type="InterPro" id="IPR003423">
    <property type="entry name" value="OMP_efflux"/>
</dbReference>
<dbReference type="Pfam" id="PF02321">
    <property type="entry name" value="OEP"/>
    <property type="match status" value="2"/>
</dbReference>
<evidence type="ECO:0000313" key="8">
    <source>
        <dbReference type="EMBL" id="KAB8039841.1"/>
    </source>
</evidence>
<name>A0A6N6VUU6_9BACT</name>
<dbReference type="GO" id="GO:0009279">
    <property type="term" value="C:cell outer membrane"/>
    <property type="evidence" value="ECO:0007669"/>
    <property type="project" value="UniProtKB-SubCell"/>
</dbReference>
<dbReference type="AlphaFoldDB" id="A0A6N6VUU6"/>
<dbReference type="RefSeq" id="WP_153419382.1">
    <property type="nucleotide sequence ID" value="NZ_WFLM01000002.1"/>
</dbReference>
<evidence type="ECO:0000256" key="7">
    <source>
        <dbReference type="ARBA" id="ARBA00023237"/>
    </source>
</evidence>
<dbReference type="PANTHER" id="PTHR30026">
    <property type="entry name" value="OUTER MEMBRANE PROTEIN TOLC"/>
    <property type="match status" value="1"/>
</dbReference>
<dbReference type="PANTHER" id="PTHR30026:SF20">
    <property type="entry name" value="OUTER MEMBRANE PROTEIN TOLC"/>
    <property type="match status" value="1"/>
</dbReference>
<evidence type="ECO:0000256" key="5">
    <source>
        <dbReference type="ARBA" id="ARBA00022692"/>
    </source>
</evidence>